<gene>
    <name evidence="4" type="ORF">CC117_24310</name>
</gene>
<evidence type="ECO:0000313" key="4">
    <source>
        <dbReference type="EMBL" id="OHV32911.1"/>
    </source>
</evidence>
<feature type="compositionally biased region" description="Low complexity" evidence="1">
    <location>
        <begin position="93"/>
        <end position="105"/>
    </location>
</feature>
<dbReference type="Proteomes" id="UP000179627">
    <property type="component" value="Unassembled WGS sequence"/>
</dbReference>
<dbReference type="EMBL" id="MBLM01000136">
    <property type="protein sequence ID" value="OHV32911.1"/>
    <property type="molecule type" value="Genomic_DNA"/>
</dbReference>
<evidence type="ECO:0000259" key="3">
    <source>
        <dbReference type="Pfam" id="PF14016"/>
    </source>
</evidence>
<keyword evidence="2" id="KW-1133">Transmembrane helix</keyword>
<dbReference type="AlphaFoldDB" id="A0A1S1QHJ9"/>
<proteinExistence type="predicted"/>
<keyword evidence="5" id="KW-1185">Reference proteome</keyword>
<protein>
    <recommendedName>
        <fullName evidence="3">DUF4232 domain-containing protein</fullName>
    </recommendedName>
</protein>
<accession>A0A1S1QHJ9</accession>
<evidence type="ECO:0000256" key="1">
    <source>
        <dbReference type="SAM" id="MobiDB-lite"/>
    </source>
</evidence>
<feature type="region of interest" description="Disordered" evidence="1">
    <location>
        <begin position="1"/>
        <end position="33"/>
    </location>
</feature>
<feature type="domain" description="DUF4232" evidence="3">
    <location>
        <begin position="108"/>
        <end position="222"/>
    </location>
</feature>
<feature type="transmembrane region" description="Helical" evidence="2">
    <location>
        <begin position="37"/>
        <end position="59"/>
    </location>
</feature>
<reference evidence="5" key="1">
    <citation type="submission" date="2016-07" db="EMBL/GenBank/DDBJ databases">
        <title>Sequence Frankia sp. strain CcI1.17.</title>
        <authorList>
            <person name="Ghodhbane-Gtari F."/>
            <person name="Swanson E."/>
            <person name="Gueddou A."/>
            <person name="Morris K."/>
            <person name="Hezbri K."/>
            <person name="Ktari A."/>
            <person name="Nouioui I."/>
            <person name="Abebe-Akele F."/>
            <person name="Simpson S."/>
            <person name="Thomas K."/>
            <person name="Gtari M."/>
            <person name="Tisa L.S."/>
            <person name="Hurst S."/>
        </authorList>
    </citation>
    <scope>NUCLEOTIDE SEQUENCE [LARGE SCALE GENOMIC DNA]</scope>
    <source>
        <strain evidence="5">Cc1.17</strain>
    </source>
</reference>
<evidence type="ECO:0000313" key="5">
    <source>
        <dbReference type="Proteomes" id="UP000179627"/>
    </source>
</evidence>
<dbReference type="OrthoDB" id="3480105at2"/>
<keyword evidence="2" id="KW-0472">Membrane</keyword>
<comment type="caution">
    <text evidence="4">The sequence shown here is derived from an EMBL/GenBank/DDBJ whole genome shotgun (WGS) entry which is preliminary data.</text>
</comment>
<feature type="compositionally biased region" description="Low complexity" evidence="1">
    <location>
        <begin position="63"/>
        <end position="72"/>
    </location>
</feature>
<organism evidence="4 5">
    <name type="scientific">Parafrankia colletiae</name>
    <dbReference type="NCBI Taxonomy" id="573497"/>
    <lineage>
        <taxon>Bacteria</taxon>
        <taxon>Bacillati</taxon>
        <taxon>Actinomycetota</taxon>
        <taxon>Actinomycetes</taxon>
        <taxon>Frankiales</taxon>
        <taxon>Frankiaceae</taxon>
        <taxon>Parafrankia</taxon>
    </lineage>
</organism>
<dbReference type="InterPro" id="IPR025326">
    <property type="entry name" value="DUF4232"/>
</dbReference>
<dbReference type="Pfam" id="PF14016">
    <property type="entry name" value="DUF4232"/>
    <property type="match status" value="1"/>
</dbReference>
<evidence type="ECO:0000256" key="2">
    <source>
        <dbReference type="SAM" id="Phobius"/>
    </source>
</evidence>
<name>A0A1S1QHJ9_9ACTN</name>
<dbReference type="RefSeq" id="WP_071087589.1">
    <property type="nucleotide sequence ID" value="NZ_MBLM01000136.1"/>
</dbReference>
<feature type="region of interest" description="Disordered" evidence="1">
    <location>
        <begin position="63"/>
        <end position="108"/>
    </location>
</feature>
<sequence length="245" mass="25846">MRPATDRPLQRRAHAVLPRRQVRPRPRSSSALPRRPLLLPSLLPVPLLVLLPLLVFLTACNDSSSTRNSTTRGKATVRADGPDAGPGSANTTGSRPSSGGPSGSPARCVTADLTASVPDTPEAGTAQRHARVIFTNRSARQCTLHGFPGTQLRTSGGEVWDLVRSTQVPATRIVLAPGAAAHATLSYLPLDPTQRDAVAFAPATLVLIPPDERTSLQVPWTRGPLLRQDGATHPGTYISALQPGA</sequence>
<keyword evidence="2" id="KW-0812">Transmembrane</keyword>